<proteinExistence type="predicted"/>
<reference evidence="2 3" key="1">
    <citation type="submission" date="2024-03" db="EMBL/GenBank/DDBJ databases">
        <title>Human intestinal bacterial collection.</title>
        <authorList>
            <person name="Pauvert C."/>
            <person name="Hitch T.C.A."/>
            <person name="Clavel T."/>
        </authorList>
    </citation>
    <scope>NUCLEOTIDE SEQUENCE [LARGE SCALE GENOMIC DNA]</scope>
    <source>
        <strain evidence="2 3">CLA-AA-H255</strain>
    </source>
</reference>
<dbReference type="Proteomes" id="UP001442364">
    <property type="component" value="Unassembled WGS sequence"/>
</dbReference>
<accession>A0ABV1BWX4</accession>
<comment type="caution">
    <text evidence="2">The sequence shown here is derived from an EMBL/GenBank/DDBJ whole genome shotgun (WGS) entry which is preliminary data.</text>
</comment>
<protein>
    <submittedName>
        <fullName evidence="2">Uncharacterized protein</fullName>
    </submittedName>
</protein>
<keyword evidence="1" id="KW-0812">Transmembrane</keyword>
<feature type="transmembrane region" description="Helical" evidence="1">
    <location>
        <begin position="6"/>
        <end position="24"/>
    </location>
</feature>
<sequence length="41" mass="4324">MVGNITVGIVVLLIVGGIIFGCRIDHQATKEADEKNNSAVK</sequence>
<dbReference type="EMBL" id="JBBMER010000006">
    <property type="protein sequence ID" value="MEQ2380000.1"/>
    <property type="molecule type" value="Genomic_DNA"/>
</dbReference>
<organism evidence="2 3">
    <name type="scientific">[Lactobacillus] rogosae</name>
    <dbReference type="NCBI Taxonomy" id="706562"/>
    <lineage>
        <taxon>Bacteria</taxon>
        <taxon>Bacillati</taxon>
        <taxon>Bacillota</taxon>
        <taxon>Clostridia</taxon>
        <taxon>Lachnospirales</taxon>
        <taxon>Lachnospiraceae</taxon>
        <taxon>Lachnospira</taxon>
    </lineage>
</organism>
<evidence type="ECO:0000313" key="2">
    <source>
        <dbReference type="EMBL" id="MEQ2380000.1"/>
    </source>
</evidence>
<evidence type="ECO:0000256" key="1">
    <source>
        <dbReference type="SAM" id="Phobius"/>
    </source>
</evidence>
<name>A0ABV1BWX4_9FIRM</name>
<keyword evidence="1" id="KW-0472">Membrane</keyword>
<gene>
    <name evidence="2" type="ORF">WMO14_08915</name>
</gene>
<evidence type="ECO:0000313" key="3">
    <source>
        <dbReference type="Proteomes" id="UP001442364"/>
    </source>
</evidence>
<keyword evidence="1" id="KW-1133">Transmembrane helix</keyword>
<dbReference type="RefSeq" id="WP_022502842.1">
    <property type="nucleotide sequence ID" value="NZ_DAWCMB010000164.1"/>
</dbReference>
<keyword evidence="3" id="KW-1185">Reference proteome</keyword>